<dbReference type="EMBL" id="PUFI01000014">
    <property type="protein sequence ID" value="TDG68310.1"/>
    <property type="molecule type" value="Genomic_DNA"/>
</dbReference>
<evidence type="ECO:0000256" key="1">
    <source>
        <dbReference type="ARBA" id="ARBA00000799"/>
    </source>
</evidence>
<dbReference type="InterPro" id="IPR005801">
    <property type="entry name" value="ADC_synthase"/>
</dbReference>
<keyword evidence="8" id="KW-1185">Reference proteome</keyword>
<proteinExistence type="inferred from homology"/>
<dbReference type="AlphaFoldDB" id="A0A4R5N9H5"/>
<organism evidence="7 8">
    <name type="scientific">Leuconostoc fallax</name>
    <dbReference type="NCBI Taxonomy" id="1251"/>
    <lineage>
        <taxon>Bacteria</taxon>
        <taxon>Bacillati</taxon>
        <taxon>Bacillota</taxon>
        <taxon>Bacilli</taxon>
        <taxon>Lactobacillales</taxon>
        <taxon>Lactobacillaceae</taxon>
        <taxon>Leuconostoc</taxon>
    </lineage>
</organism>
<dbReference type="Gene3D" id="3.60.120.10">
    <property type="entry name" value="Anthranilate synthase"/>
    <property type="match status" value="1"/>
</dbReference>
<dbReference type="RefSeq" id="WP_010008361.1">
    <property type="nucleotide sequence ID" value="NZ_JAGYGP010000001.1"/>
</dbReference>
<keyword evidence="4" id="KW-0413">Isomerase</keyword>
<dbReference type="InterPro" id="IPR015890">
    <property type="entry name" value="Chorismate_C"/>
</dbReference>
<dbReference type="GO" id="GO:0008909">
    <property type="term" value="F:isochorismate synthase activity"/>
    <property type="evidence" value="ECO:0007669"/>
    <property type="project" value="UniProtKB-EC"/>
</dbReference>
<dbReference type="Proteomes" id="UP000295681">
    <property type="component" value="Unassembled WGS sequence"/>
</dbReference>
<evidence type="ECO:0000313" key="8">
    <source>
        <dbReference type="Proteomes" id="UP000295681"/>
    </source>
</evidence>
<dbReference type="SUPFAM" id="SSF56322">
    <property type="entry name" value="ADC synthase"/>
    <property type="match status" value="1"/>
</dbReference>
<evidence type="ECO:0000256" key="5">
    <source>
        <dbReference type="ARBA" id="ARBA00041564"/>
    </source>
</evidence>
<gene>
    <name evidence="7" type="ORF">C5L23_000616</name>
</gene>
<name>A0A4R5N9H5_9LACO</name>
<feature type="domain" description="Chorismate-utilising enzyme C-terminal" evidence="6">
    <location>
        <begin position="151"/>
        <end position="407"/>
    </location>
</feature>
<dbReference type="EC" id="5.4.4.2" evidence="3"/>
<accession>A0A4R5N9H5</accession>
<reference evidence="7 8" key="1">
    <citation type="journal article" date="2019" name="Appl. Microbiol. Biotechnol.">
        <title>Uncovering carbohydrate metabolism through a genotype-phenotype association study of 56 lactic acid bacteria genomes.</title>
        <authorList>
            <person name="Buron-Moles G."/>
            <person name="Chailyan A."/>
            <person name="Dolejs I."/>
            <person name="Forster J."/>
            <person name="Miks M.H."/>
        </authorList>
    </citation>
    <scope>NUCLEOTIDE SEQUENCE [LARGE SCALE GENOMIC DNA]</scope>
    <source>
        <strain evidence="7 8">ATCC 700006</strain>
    </source>
</reference>
<dbReference type="Pfam" id="PF00425">
    <property type="entry name" value="Chorismate_bind"/>
    <property type="match status" value="1"/>
</dbReference>
<evidence type="ECO:0000259" key="6">
    <source>
        <dbReference type="Pfam" id="PF00425"/>
    </source>
</evidence>
<evidence type="ECO:0000256" key="2">
    <source>
        <dbReference type="ARBA" id="ARBA00005297"/>
    </source>
</evidence>
<evidence type="ECO:0000313" key="7">
    <source>
        <dbReference type="EMBL" id="TDG68310.1"/>
    </source>
</evidence>
<sequence>MITVNSGCKKIKDDELQWLLQALAAYDVGAYFESTQDGHMWLAYGELDTWIKGTGQKNFKQWYQALSSLDVAHTWIFGAQQFSDQKPSHGLMQGRWFLPKLVVHIDSNQSLHWYQYSRTRQTFDYEQWLAPFRTMTASVKIKNSILTQQDEQDWRQRTTQLIDTLKQTPTLKKVVFARQRHLQLASNLSIPRIISRLKQQQANTYHVLLKSDHEWFVSATPERLVKLVNHHIYTAAVAGTIQRNQQYNRDEELAQHLMQDTKNRAEHQFVVQQINQQLKDLTLTLNVPDKPVILQNQQVQHLYTPISGIKRPKVTIFDFVDKLHPTPALGGMPTTTALAYIEQHEKYPRGIFAAPVGIANLQGDGELVVGIRAMHFDSQTKQAKLFAGAGILQDSSAEEEWRETDLKFLPMQQLIEDMLND</sequence>
<protein>
    <recommendedName>
        <fullName evidence="3">isochorismate synthase</fullName>
        <ecNumber evidence="3">5.4.4.2</ecNumber>
    </recommendedName>
    <alternativeName>
        <fullName evidence="5">Isochorismate mutase</fullName>
    </alternativeName>
</protein>
<dbReference type="PANTHER" id="PTHR42839">
    <property type="entry name" value="ISOCHORISMATE SYNTHASE ENTC"/>
    <property type="match status" value="1"/>
</dbReference>
<comment type="similarity">
    <text evidence="2">Belongs to the isochorismate synthase family.</text>
</comment>
<evidence type="ECO:0000256" key="3">
    <source>
        <dbReference type="ARBA" id="ARBA00012824"/>
    </source>
</evidence>
<evidence type="ECO:0000256" key="4">
    <source>
        <dbReference type="ARBA" id="ARBA00023235"/>
    </source>
</evidence>
<dbReference type="PANTHER" id="PTHR42839:SF2">
    <property type="entry name" value="ISOCHORISMATE SYNTHASE ENTC"/>
    <property type="match status" value="1"/>
</dbReference>
<dbReference type="NCBIfam" id="TIGR00543">
    <property type="entry name" value="isochor_syn"/>
    <property type="match status" value="1"/>
</dbReference>
<comment type="catalytic activity">
    <reaction evidence="1">
        <text>chorismate = isochorismate</text>
        <dbReference type="Rhea" id="RHEA:18985"/>
        <dbReference type="ChEBI" id="CHEBI:29748"/>
        <dbReference type="ChEBI" id="CHEBI:29780"/>
        <dbReference type="EC" id="5.4.4.2"/>
    </reaction>
</comment>
<comment type="caution">
    <text evidence="7">The sequence shown here is derived from an EMBL/GenBank/DDBJ whole genome shotgun (WGS) entry which is preliminary data.</text>
</comment>
<dbReference type="STRING" id="907931.GCA_000165675_00412"/>
<dbReference type="InterPro" id="IPR004561">
    <property type="entry name" value="IsoChor_synthase"/>
</dbReference>